<dbReference type="RefSeq" id="XP_004496887.1">
    <property type="nucleotide sequence ID" value="XM_004496830.2"/>
</dbReference>
<organism evidence="1 2">
    <name type="scientific">Cicer arietinum</name>
    <name type="common">Chickpea</name>
    <name type="synonym">Garbanzo</name>
    <dbReference type="NCBI Taxonomy" id="3827"/>
    <lineage>
        <taxon>Eukaryota</taxon>
        <taxon>Viridiplantae</taxon>
        <taxon>Streptophyta</taxon>
        <taxon>Embryophyta</taxon>
        <taxon>Tracheophyta</taxon>
        <taxon>Spermatophyta</taxon>
        <taxon>Magnoliopsida</taxon>
        <taxon>eudicotyledons</taxon>
        <taxon>Gunneridae</taxon>
        <taxon>Pentapetalae</taxon>
        <taxon>rosids</taxon>
        <taxon>fabids</taxon>
        <taxon>Fabales</taxon>
        <taxon>Fabaceae</taxon>
        <taxon>Papilionoideae</taxon>
        <taxon>50 kb inversion clade</taxon>
        <taxon>NPAAA clade</taxon>
        <taxon>Hologalegina</taxon>
        <taxon>IRL clade</taxon>
        <taxon>Cicereae</taxon>
        <taxon>Cicer</taxon>
    </lineage>
</organism>
<name>A0A1S2XZF0_CICAR</name>
<dbReference type="GeneID" id="101494154"/>
<dbReference type="Proteomes" id="UP000087171">
    <property type="component" value="Chromosome Ca4"/>
</dbReference>
<accession>A0A1S2XZF0</accession>
<dbReference type="STRING" id="3827.A0A1S2XZF0"/>
<keyword evidence="1" id="KW-1185">Reference proteome</keyword>
<dbReference type="KEGG" id="cam:101494154"/>
<gene>
    <name evidence="2" type="primary">LOC101494154</name>
</gene>
<dbReference type="PaxDb" id="3827-XP_004496887.1"/>
<dbReference type="GO" id="GO:0006357">
    <property type="term" value="P:regulation of transcription by RNA polymerase II"/>
    <property type="evidence" value="ECO:0007669"/>
    <property type="project" value="TreeGrafter"/>
</dbReference>
<dbReference type="InterPro" id="IPR024738">
    <property type="entry name" value="Hfi1/Tada1"/>
</dbReference>
<reference evidence="2" key="2">
    <citation type="submission" date="2025-08" db="UniProtKB">
        <authorList>
            <consortium name="RefSeq"/>
        </authorList>
    </citation>
    <scope>IDENTIFICATION</scope>
    <source>
        <tissue evidence="2">Etiolated seedlings</tissue>
    </source>
</reference>
<evidence type="ECO:0000313" key="1">
    <source>
        <dbReference type="Proteomes" id="UP000087171"/>
    </source>
</evidence>
<evidence type="ECO:0000313" key="2">
    <source>
        <dbReference type="RefSeq" id="XP_004496887.1"/>
    </source>
</evidence>
<reference evidence="1" key="1">
    <citation type="journal article" date="2013" name="Nat. Biotechnol.">
        <title>Draft genome sequence of chickpea (Cicer arietinum) provides a resource for trait improvement.</title>
        <authorList>
            <person name="Varshney R.K."/>
            <person name="Song C."/>
            <person name="Saxena R.K."/>
            <person name="Azam S."/>
            <person name="Yu S."/>
            <person name="Sharpe A.G."/>
            <person name="Cannon S."/>
            <person name="Baek J."/>
            <person name="Rosen B.D."/>
            <person name="Tar'an B."/>
            <person name="Millan T."/>
            <person name="Zhang X."/>
            <person name="Ramsay L.D."/>
            <person name="Iwata A."/>
            <person name="Wang Y."/>
            <person name="Nelson W."/>
            <person name="Farmer A.D."/>
            <person name="Gaur P.M."/>
            <person name="Soderlund C."/>
            <person name="Penmetsa R.V."/>
            <person name="Xu C."/>
            <person name="Bharti A.K."/>
            <person name="He W."/>
            <person name="Winter P."/>
            <person name="Zhao S."/>
            <person name="Hane J.K."/>
            <person name="Carrasquilla-Garcia N."/>
            <person name="Condie J.A."/>
            <person name="Upadhyaya H.D."/>
            <person name="Luo M.C."/>
            <person name="Thudi M."/>
            <person name="Gowda C.L."/>
            <person name="Singh N.P."/>
            <person name="Lichtenzveig J."/>
            <person name="Gali K.K."/>
            <person name="Rubio J."/>
            <person name="Nadarajan N."/>
            <person name="Dolezel J."/>
            <person name="Bansal K.C."/>
            <person name="Xu X."/>
            <person name="Edwards D."/>
            <person name="Zhang G."/>
            <person name="Kahl G."/>
            <person name="Gil J."/>
            <person name="Singh K.B."/>
            <person name="Datta S.K."/>
            <person name="Jackson S.A."/>
            <person name="Wang J."/>
            <person name="Cook D.R."/>
        </authorList>
    </citation>
    <scope>NUCLEOTIDE SEQUENCE [LARGE SCALE GENOMIC DNA]</scope>
    <source>
        <strain evidence="1">cv. CDC Frontier</strain>
    </source>
</reference>
<dbReference type="PANTHER" id="PTHR21277:SF44">
    <property type="entry name" value="TRANSCRIPTIONAL REGULATOR OF RNA POLII, SAGA, SUBUNIT"/>
    <property type="match status" value="1"/>
</dbReference>
<dbReference type="OrthoDB" id="10264870at2759"/>
<dbReference type="GO" id="GO:0003713">
    <property type="term" value="F:transcription coactivator activity"/>
    <property type="evidence" value="ECO:0007669"/>
    <property type="project" value="TreeGrafter"/>
</dbReference>
<dbReference type="Pfam" id="PF12767">
    <property type="entry name" value="SAGA-Tad1"/>
    <property type="match status" value="1"/>
</dbReference>
<protein>
    <submittedName>
        <fullName evidence="2">Uncharacterized protein LOC101494154</fullName>
    </submittedName>
</protein>
<dbReference type="eggNOG" id="ENOG502QRE7">
    <property type="taxonomic scope" value="Eukaryota"/>
</dbReference>
<dbReference type="GO" id="GO:0000124">
    <property type="term" value="C:SAGA complex"/>
    <property type="evidence" value="ECO:0007669"/>
    <property type="project" value="TreeGrafter"/>
</dbReference>
<dbReference type="AlphaFoldDB" id="A0A1S2XZF0"/>
<sequence length="355" mass="39179">MTVPKRNYTRINTLELKALILRKVGHQRADKYFDQLGKLVSSKITKSDFDKICIMTIGKENIPLHNQLIRAILKNVCLSKVPPNRDSTKIGSVLSAKDTNGQQSSSMQMQYGEAFPPSLRRGGFFATRDRRLKGRGNALGQLGKPQILASKDLAYKTPEQQSATELNSLGSRPPISVEDGEEVEQIAGSPSIQSRSPVTAPLGISMNFGSGCRPLSNASLCRKYYPETCHGNGYLPDTSFLRSCLEQKLEKEGLTVTVDCVNLLNNALDSYLKRLMESSMGLSGSRFGNEHQRQQNGQFVADSNVLLPRRNMQSAIQSSGASLLDFRVAMELNPQALGPDWPTQLEKICIRASEE</sequence>
<dbReference type="PANTHER" id="PTHR21277">
    <property type="entry name" value="TRANSCRIPTIONAL ADAPTER 1"/>
    <property type="match status" value="1"/>
</dbReference>
<proteinExistence type="predicted"/>